<evidence type="ECO:0000256" key="1">
    <source>
        <dbReference type="ARBA" id="ARBA00004613"/>
    </source>
</evidence>
<keyword evidence="2" id="KW-0964">Secreted</keyword>
<reference evidence="6" key="1">
    <citation type="submission" date="2021-12" db="EMBL/GenBank/DDBJ databases">
        <authorList>
            <person name="King R."/>
        </authorList>
    </citation>
    <scope>NUCLEOTIDE SEQUENCE</scope>
</reference>
<dbReference type="SMART" id="SM00038">
    <property type="entry name" value="COLFI"/>
    <property type="match status" value="1"/>
</dbReference>
<evidence type="ECO:0000259" key="5">
    <source>
        <dbReference type="SMART" id="SM00038"/>
    </source>
</evidence>
<accession>A0ABN8L1X4</accession>
<feature type="compositionally biased region" description="Low complexity" evidence="4">
    <location>
        <begin position="90"/>
        <end position="108"/>
    </location>
</feature>
<dbReference type="InterPro" id="IPR000885">
    <property type="entry name" value="Fib_collagen_C"/>
</dbReference>
<feature type="domain" description="Fibrillar collagen NC1" evidence="5">
    <location>
        <begin position="121"/>
        <end position="342"/>
    </location>
</feature>
<feature type="compositionally biased region" description="Gly residues" evidence="4">
    <location>
        <begin position="66"/>
        <end position="75"/>
    </location>
</feature>
<keyword evidence="3" id="KW-0176">Collagen</keyword>
<dbReference type="Pfam" id="PF01410">
    <property type="entry name" value="COLFI"/>
    <property type="match status" value="1"/>
</dbReference>
<sequence length="342" mass="38295">MLFEIYTKSVVIILIVKETCFAVATDDVTSIKDVDKMCSVSLSACELKKGSLGSLSGLKGDKGDPGPKGGRGPVGDQGIPGPKGESCTDGVPGPKGEQGPPGEPGVCPIKCEPPITSESSEHGAEGTLEIGTKNRPSDFPCHVKNYEGEFKDVIWINPKEKLLVKCIEKTAQTCLIFNPIKDEKEIESNSFNLSNKTAPFWLSEALTTKEGKQRRYFNLTQFYNNVTMKQIAWLQEKTTQVNQTIRYHCKNSHIKETPETELHLYSWNDVPIGPDSTEINPIKYWVFDKNNCTASAPKTEWLYTDITVISNTQRLPVIDFHIRDIRKEEQQFFLQVVELCFR</sequence>
<evidence type="ECO:0000313" key="7">
    <source>
        <dbReference type="Proteomes" id="UP001153292"/>
    </source>
</evidence>
<gene>
    <name evidence="6" type="ORF">CHILSU_LOCUS2362</name>
</gene>
<dbReference type="Proteomes" id="UP001153292">
    <property type="component" value="Chromosome 13"/>
</dbReference>
<keyword evidence="7" id="KW-1185">Reference proteome</keyword>
<feature type="region of interest" description="Disordered" evidence="4">
    <location>
        <begin position="56"/>
        <end position="134"/>
    </location>
</feature>
<dbReference type="EMBL" id="OU963906">
    <property type="protein sequence ID" value="CAH2981875.1"/>
    <property type="molecule type" value="Genomic_DNA"/>
</dbReference>
<proteinExistence type="predicted"/>
<evidence type="ECO:0000313" key="6">
    <source>
        <dbReference type="EMBL" id="CAH2981875.1"/>
    </source>
</evidence>
<organism evidence="6 7">
    <name type="scientific">Chilo suppressalis</name>
    <name type="common">Asiatic rice borer moth</name>
    <dbReference type="NCBI Taxonomy" id="168631"/>
    <lineage>
        <taxon>Eukaryota</taxon>
        <taxon>Metazoa</taxon>
        <taxon>Ecdysozoa</taxon>
        <taxon>Arthropoda</taxon>
        <taxon>Hexapoda</taxon>
        <taxon>Insecta</taxon>
        <taxon>Pterygota</taxon>
        <taxon>Neoptera</taxon>
        <taxon>Endopterygota</taxon>
        <taxon>Lepidoptera</taxon>
        <taxon>Glossata</taxon>
        <taxon>Ditrysia</taxon>
        <taxon>Pyraloidea</taxon>
        <taxon>Crambidae</taxon>
        <taxon>Crambinae</taxon>
        <taxon>Chilo</taxon>
    </lineage>
</organism>
<dbReference type="Gene3D" id="2.60.120.1000">
    <property type="match status" value="1"/>
</dbReference>
<dbReference type="InterPro" id="IPR008160">
    <property type="entry name" value="Collagen"/>
</dbReference>
<dbReference type="Pfam" id="PF01391">
    <property type="entry name" value="Collagen"/>
    <property type="match status" value="1"/>
</dbReference>
<comment type="subcellular location">
    <subcellularLocation>
        <location evidence="1">Secreted</location>
    </subcellularLocation>
</comment>
<evidence type="ECO:0000256" key="2">
    <source>
        <dbReference type="ARBA" id="ARBA00022525"/>
    </source>
</evidence>
<evidence type="ECO:0000256" key="4">
    <source>
        <dbReference type="SAM" id="MobiDB-lite"/>
    </source>
</evidence>
<protein>
    <recommendedName>
        <fullName evidence="5">Fibrillar collagen NC1 domain-containing protein</fullName>
    </recommendedName>
</protein>
<evidence type="ECO:0000256" key="3">
    <source>
        <dbReference type="ARBA" id="ARBA00023119"/>
    </source>
</evidence>
<name>A0ABN8L1X4_CHISP</name>